<gene>
    <name evidence="1" type="ORF">PMEA_00025258</name>
</gene>
<reference evidence="1 2" key="1">
    <citation type="submission" date="2022-05" db="EMBL/GenBank/DDBJ databases">
        <authorList>
            <consortium name="Genoscope - CEA"/>
            <person name="William W."/>
        </authorList>
    </citation>
    <scope>NUCLEOTIDE SEQUENCE [LARGE SCALE GENOMIC DNA]</scope>
</reference>
<name>A0AAU9XLT1_9CNID</name>
<dbReference type="PANTHER" id="PTHR46791:SF13">
    <property type="entry name" value="CLR5 DOMAIN-CONTAINING PROTEIN"/>
    <property type="match status" value="1"/>
</dbReference>
<accession>A0AAU9XLT1</accession>
<evidence type="ECO:0008006" key="3">
    <source>
        <dbReference type="Google" id="ProtNLM"/>
    </source>
</evidence>
<protein>
    <recommendedName>
        <fullName evidence="3">Clr5 domain-containing protein</fullName>
    </recommendedName>
</protein>
<organism evidence="1 2">
    <name type="scientific">Pocillopora meandrina</name>
    <dbReference type="NCBI Taxonomy" id="46732"/>
    <lineage>
        <taxon>Eukaryota</taxon>
        <taxon>Metazoa</taxon>
        <taxon>Cnidaria</taxon>
        <taxon>Anthozoa</taxon>
        <taxon>Hexacorallia</taxon>
        <taxon>Scleractinia</taxon>
        <taxon>Astrocoeniina</taxon>
        <taxon>Pocilloporidae</taxon>
        <taxon>Pocillopora</taxon>
    </lineage>
</organism>
<evidence type="ECO:0000313" key="1">
    <source>
        <dbReference type="EMBL" id="CAH3151568.1"/>
    </source>
</evidence>
<proteinExistence type="predicted"/>
<sequence>MDIEEVLIRHYFQRGFDHSVILLFLEKYHATEMSVRTSHNRLREYGLRRRNAKSYDAEIYQAIQQELDMPGCMRGYRARWHTLLLRTDCGTENVTMATMQCYFRGNGNDHQAGLNAHSMSCLWFCCKDVLQADLDHVRDNWNTHYNKKSHHDTIPGRPDELFYLPENSGFEDFRCPFTEQQLYDMAL</sequence>
<dbReference type="PANTHER" id="PTHR46791">
    <property type="entry name" value="EXPRESSED PROTEIN"/>
    <property type="match status" value="1"/>
</dbReference>
<dbReference type="EMBL" id="CALNXJ010000049">
    <property type="protein sequence ID" value="CAH3151568.1"/>
    <property type="molecule type" value="Genomic_DNA"/>
</dbReference>
<dbReference type="Proteomes" id="UP001159428">
    <property type="component" value="Unassembled WGS sequence"/>
</dbReference>
<keyword evidence="2" id="KW-1185">Reference proteome</keyword>
<dbReference type="AlphaFoldDB" id="A0AAU9XLT1"/>
<evidence type="ECO:0000313" key="2">
    <source>
        <dbReference type="Proteomes" id="UP001159428"/>
    </source>
</evidence>
<comment type="caution">
    <text evidence="1">The sequence shown here is derived from an EMBL/GenBank/DDBJ whole genome shotgun (WGS) entry which is preliminary data.</text>
</comment>